<protein>
    <recommendedName>
        <fullName evidence="6">Vps72/YL1 C-terminal domain-containing protein</fullName>
    </recommendedName>
</protein>
<keyword evidence="4" id="KW-0539">Nucleus</keyword>
<dbReference type="GO" id="GO:0006338">
    <property type="term" value="P:chromatin remodeling"/>
    <property type="evidence" value="ECO:0007669"/>
    <property type="project" value="InterPro"/>
</dbReference>
<comment type="subcellular location">
    <subcellularLocation>
        <location evidence="1">Nucleus</location>
    </subcellularLocation>
</comment>
<dbReference type="SMART" id="SM00993">
    <property type="entry name" value="YL1_C"/>
    <property type="match status" value="1"/>
</dbReference>
<dbReference type="InterPro" id="IPR013272">
    <property type="entry name" value="Vps72/YL1_C"/>
</dbReference>
<comment type="caution">
    <text evidence="7">The sequence shown here is derived from an EMBL/GenBank/DDBJ whole genome shotgun (WGS) entry which is preliminary data.</text>
</comment>
<dbReference type="EMBL" id="JABFUD020000006">
    <property type="protein sequence ID" value="KAI5078783.1"/>
    <property type="molecule type" value="Genomic_DNA"/>
</dbReference>
<evidence type="ECO:0000256" key="1">
    <source>
        <dbReference type="ARBA" id="ARBA00004123"/>
    </source>
</evidence>
<evidence type="ECO:0000256" key="2">
    <source>
        <dbReference type="ARBA" id="ARBA00023015"/>
    </source>
</evidence>
<accession>A0A9D4V3W7</accession>
<keyword evidence="2" id="KW-0805">Transcription regulation</keyword>
<keyword evidence="3" id="KW-0804">Transcription</keyword>
<dbReference type="AlphaFoldDB" id="A0A9D4V3W7"/>
<evidence type="ECO:0000313" key="7">
    <source>
        <dbReference type="EMBL" id="KAI5078783.1"/>
    </source>
</evidence>
<dbReference type="PANTHER" id="PTHR31200">
    <property type="entry name" value="INO80 COMPLEX SUBUNIT C"/>
    <property type="match status" value="1"/>
</dbReference>
<feature type="compositionally biased region" description="Polar residues" evidence="5">
    <location>
        <begin position="1"/>
        <end position="13"/>
    </location>
</feature>
<name>A0A9D4V3W7_ADICA</name>
<dbReference type="PANTHER" id="PTHR31200:SF1">
    <property type="entry name" value="INO80 COMPLEX SUBUNIT C"/>
    <property type="match status" value="1"/>
</dbReference>
<evidence type="ECO:0000259" key="6">
    <source>
        <dbReference type="SMART" id="SM00993"/>
    </source>
</evidence>
<keyword evidence="8" id="KW-1185">Reference proteome</keyword>
<feature type="region of interest" description="Disordered" evidence="5">
    <location>
        <begin position="1"/>
        <end position="22"/>
    </location>
</feature>
<dbReference type="GO" id="GO:0031011">
    <property type="term" value="C:Ino80 complex"/>
    <property type="evidence" value="ECO:0007669"/>
    <property type="project" value="InterPro"/>
</dbReference>
<evidence type="ECO:0000313" key="8">
    <source>
        <dbReference type="Proteomes" id="UP000886520"/>
    </source>
</evidence>
<evidence type="ECO:0000256" key="3">
    <source>
        <dbReference type="ARBA" id="ARBA00023163"/>
    </source>
</evidence>
<dbReference type="Pfam" id="PF08265">
    <property type="entry name" value="YL1_C"/>
    <property type="match status" value="1"/>
</dbReference>
<dbReference type="Proteomes" id="UP000886520">
    <property type="component" value="Chromosome 6"/>
</dbReference>
<gene>
    <name evidence="7" type="ORF">GOP47_0006454</name>
</gene>
<dbReference type="OrthoDB" id="49520at2759"/>
<proteinExistence type="predicted"/>
<feature type="domain" description="Vps72/YL1 C-terminal" evidence="6">
    <location>
        <begin position="148"/>
        <end position="177"/>
    </location>
</feature>
<sequence length="199" mass="22680">MEPGSNTIRTYGNNKGDRQHRIGNSKCLDWNHSRYNCLSIAVRDAPYKLGRREEVSKTSERGSPLAGNDGAVPSATMQDLEEAGILLPATLPFKRTQLSERYPKGQARGRHWKHLKQMLQAENYHLYPAEEPNYMNIEAPPSMYPAKKYCDITGFEAPYTDPRTKLHFANTDVFKQIRSLPNESVQQYLALRNAQVVLK</sequence>
<organism evidence="7 8">
    <name type="scientific">Adiantum capillus-veneris</name>
    <name type="common">Maidenhair fern</name>
    <dbReference type="NCBI Taxonomy" id="13818"/>
    <lineage>
        <taxon>Eukaryota</taxon>
        <taxon>Viridiplantae</taxon>
        <taxon>Streptophyta</taxon>
        <taxon>Embryophyta</taxon>
        <taxon>Tracheophyta</taxon>
        <taxon>Polypodiopsida</taxon>
        <taxon>Polypodiidae</taxon>
        <taxon>Polypodiales</taxon>
        <taxon>Pteridineae</taxon>
        <taxon>Pteridaceae</taxon>
        <taxon>Vittarioideae</taxon>
        <taxon>Adiantum</taxon>
    </lineage>
</organism>
<evidence type="ECO:0000256" key="4">
    <source>
        <dbReference type="ARBA" id="ARBA00023242"/>
    </source>
</evidence>
<evidence type="ECO:0000256" key="5">
    <source>
        <dbReference type="SAM" id="MobiDB-lite"/>
    </source>
</evidence>
<reference evidence="7" key="1">
    <citation type="submission" date="2021-01" db="EMBL/GenBank/DDBJ databases">
        <title>Adiantum capillus-veneris genome.</title>
        <authorList>
            <person name="Fang Y."/>
            <person name="Liao Q."/>
        </authorList>
    </citation>
    <scope>NUCLEOTIDE SEQUENCE</scope>
    <source>
        <strain evidence="7">H3</strain>
        <tissue evidence="7">Leaf</tissue>
    </source>
</reference>
<dbReference type="InterPro" id="IPR029525">
    <property type="entry name" value="INO80C/Ies6"/>
</dbReference>